<keyword evidence="8" id="KW-1185">Reference proteome</keyword>
<protein>
    <submittedName>
        <fullName evidence="7">LysR family transcriptional regulator</fullName>
    </submittedName>
</protein>
<dbReference type="Pfam" id="PF00126">
    <property type="entry name" value="HTH_1"/>
    <property type="match status" value="1"/>
</dbReference>
<dbReference type="InterPro" id="IPR005119">
    <property type="entry name" value="LysR_subst-bd"/>
</dbReference>
<evidence type="ECO:0000259" key="5">
    <source>
        <dbReference type="PROSITE" id="PS50931"/>
    </source>
</evidence>
<evidence type="ECO:0000256" key="4">
    <source>
        <dbReference type="ARBA" id="ARBA00023163"/>
    </source>
</evidence>
<evidence type="ECO:0000313" key="7">
    <source>
        <dbReference type="EMBL" id="KMK11840.1"/>
    </source>
</evidence>
<dbReference type="SUPFAM" id="SSF46785">
    <property type="entry name" value="Winged helix' DNA-binding domain"/>
    <property type="match status" value="1"/>
</dbReference>
<dbReference type="PROSITE" id="PS50931">
    <property type="entry name" value="HTH_LYSR"/>
    <property type="match status" value="1"/>
</dbReference>
<evidence type="ECO:0000313" key="6">
    <source>
        <dbReference type="EMBL" id="EML1473823.1"/>
    </source>
</evidence>
<dbReference type="FunFam" id="1.10.10.10:FF:000001">
    <property type="entry name" value="LysR family transcriptional regulator"/>
    <property type="match status" value="1"/>
</dbReference>
<evidence type="ECO:0000256" key="3">
    <source>
        <dbReference type="ARBA" id="ARBA00023125"/>
    </source>
</evidence>
<evidence type="ECO:0000313" key="8">
    <source>
        <dbReference type="Proteomes" id="UP000036196"/>
    </source>
</evidence>
<comment type="similarity">
    <text evidence="1">Belongs to the LysR transcriptional regulatory family.</text>
</comment>
<dbReference type="PRINTS" id="PR00039">
    <property type="entry name" value="HTHLYSR"/>
</dbReference>
<evidence type="ECO:0000256" key="1">
    <source>
        <dbReference type="ARBA" id="ARBA00009437"/>
    </source>
</evidence>
<dbReference type="PANTHER" id="PTHR30537">
    <property type="entry name" value="HTH-TYPE TRANSCRIPTIONAL REGULATOR"/>
    <property type="match status" value="1"/>
</dbReference>
<name>A0A089PE46_PLUGE</name>
<comment type="caution">
    <text evidence="7">The sequence shown here is derived from an EMBL/GenBank/DDBJ whole genome shotgun (WGS) entry which is preliminary data.</text>
</comment>
<organism evidence="7 8">
    <name type="scientific">Pluralibacter gergoviae</name>
    <name type="common">Enterobacter gergoviae</name>
    <dbReference type="NCBI Taxonomy" id="61647"/>
    <lineage>
        <taxon>Bacteria</taxon>
        <taxon>Pseudomonadati</taxon>
        <taxon>Pseudomonadota</taxon>
        <taxon>Gammaproteobacteria</taxon>
        <taxon>Enterobacterales</taxon>
        <taxon>Enterobacteriaceae</taxon>
        <taxon>Pluralibacter</taxon>
    </lineage>
</organism>
<dbReference type="InterPro" id="IPR036390">
    <property type="entry name" value="WH_DNA-bd_sf"/>
</dbReference>
<dbReference type="Gene3D" id="1.10.10.10">
    <property type="entry name" value="Winged helix-like DNA-binding domain superfamily/Winged helix DNA-binding domain"/>
    <property type="match status" value="1"/>
</dbReference>
<dbReference type="Proteomes" id="UP000036196">
    <property type="component" value="Unassembled WGS sequence"/>
</dbReference>
<feature type="domain" description="HTH lysR-type" evidence="5">
    <location>
        <begin position="7"/>
        <end position="64"/>
    </location>
</feature>
<dbReference type="Gene3D" id="3.40.190.10">
    <property type="entry name" value="Periplasmic binding protein-like II"/>
    <property type="match status" value="2"/>
</dbReference>
<dbReference type="EMBL" id="LDZF01000024">
    <property type="protein sequence ID" value="KMK11840.1"/>
    <property type="molecule type" value="Genomic_DNA"/>
</dbReference>
<dbReference type="eggNOG" id="COG0583">
    <property type="taxonomic scope" value="Bacteria"/>
</dbReference>
<proteinExistence type="inferred from homology"/>
<dbReference type="EMBL" id="ABLOKC030000035">
    <property type="protein sequence ID" value="EML1473823.1"/>
    <property type="molecule type" value="Genomic_DNA"/>
</dbReference>
<dbReference type="Pfam" id="PF03466">
    <property type="entry name" value="LysR_substrate"/>
    <property type="match status" value="1"/>
</dbReference>
<dbReference type="PATRIC" id="fig|61647.15.peg.2477"/>
<reference evidence="6" key="2">
    <citation type="submission" date="2024-02" db="EMBL/GenBank/DDBJ databases">
        <authorList>
            <consortium name="Clinical and Environmental Microbiology Branch: Whole genome sequencing antimicrobial resistance pathogens in the healthcare setting"/>
        </authorList>
    </citation>
    <scope>NUCLEOTIDE SEQUENCE</scope>
    <source>
        <strain evidence="6">2021DK-00143</strain>
    </source>
</reference>
<evidence type="ECO:0000256" key="2">
    <source>
        <dbReference type="ARBA" id="ARBA00023015"/>
    </source>
</evidence>
<accession>A0A089PE46</accession>
<dbReference type="SUPFAM" id="SSF53850">
    <property type="entry name" value="Periplasmic binding protein-like II"/>
    <property type="match status" value="1"/>
</dbReference>
<dbReference type="PANTHER" id="PTHR30537:SF5">
    <property type="entry name" value="HTH-TYPE TRANSCRIPTIONAL ACTIVATOR TTDR-RELATED"/>
    <property type="match status" value="1"/>
</dbReference>
<dbReference type="RefSeq" id="WP_043080774.1">
    <property type="nucleotide sequence ID" value="NZ_CP009450.1"/>
</dbReference>
<dbReference type="GO" id="GO:0003677">
    <property type="term" value="F:DNA binding"/>
    <property type="evidence" value="ECO:0007669"/>
    <property type="project" value="UniProtKB-KW"/>
</dbReference>
<dbReference type="STRING" id="61647.LG71_00575"/>
<dbReference type="InterPro" id="IPR036388">
    <property type="entry name" value="WH-like_DNA-bd_sf"/>
</dbReference>
<dbReference type="AlphaFoldDB" id="A0A089PE46"/>
<dbReference type="KEGG" id="pge:LG71_00575"/>
<keyword evidence="2" id="KW-0805">Transcription regulation</keyword>
<keyword evidence="4" id="KW-0804">Transcription</keyword>
<dbReference type="GO" id="GO:0003700">
    <property type="term" value="F:DNA-binding transcription factor activity"/>
    <property type="evidence" value="ECO:0007669"/>
    <property type="project" value="InterPro"/>
</dbReference>
<keyword evidence="3" id="KW-0238">DNA-binding</keyword>
<dbReference type="InterPro" id="IPR058163">
    <property type="entry name" value="LysR-type_TF_proteobact-type"/>
</dbReference>
<reference evidence="7 8" key="1">
    <citation type="submission" date="2015-05" db="EMBL/GenBank/DDBJ databases">
        <title>Genome sequences of Pluralibacter gergoviae.</title>
        <authorList>
            <person name="Greninger A.L."/>
            <person name="Miller S."/>
        </authorList>
    </citation>
    <scope>NUCLEOTIDE SEQUENCE [LARGE SCALE GENOMIC DNA]</scope>
    <source>
        <strain evidence="7 8">JS81F13</strain>
    </source>
</reference>
<dbReference type="InterPro" id="IPR000847">
    <property type="entry name" value="LysR_HTH_N"/>
</dbReference>
<gene>
    <name evidence="7" type="ORF">ABW06_19580</name>
    <name evidence="6" type="ORF">QEG54_004635</name>
</gene>
<sequence>MSIAPLPPLNTLITFEATVRLGSFTRAGEELNLTQSAVSRQIAQLEAALGRQLLTRRRHGLELTTAGERYLHRIRHVLEECADATAQMMKNVGENELTVACSSGIGQFWLPLHLSQFRRLHPEIKVSVIVRDGVMRLTSFEFDLGIYYLRQQHLINFDTVKLFDEEMFPVCSPEYLAGRPLFTPETLKAETLLALEDAQHQWIGWPEWFELNGTFSPPMRQALRVNHYPPLIEMACLGSGVALAWRHIIDGVIRSGRLVQASASCVSKGGGFFIITPQHRHENRATRLFKRWLIDNNGTASGN</sequence>